<name>A0A9Y1BPD3_9ARCH</name>
<reference evidence="2" key="1">
    <citation type="journal article" date="2022" name="Nat. Microbiol.">
        <title>Unique mobile elements and scalable gene flow at the prokaryote-eukaryote boundary revealed by circularized Asgard archaea genomes.</title>
        <authorList>
            <person name="Wu F."/>
            <person name="Speth D.R."/>
            <person name="Philosof A."/>
            <person name="Cremiere A."/>
            <person name="Narayanan A."/>
            <person name="Barco R.A."/>
            <person name="Connon S.A."/>
            <person name="Amend J.P."/>
            <person name="Antoshechkin I.A."/>
            <person name="Orphan V.J."/>
        </authorList>
    </citation>
    <scope>NUCLEOTIDE SEQUENCE</scope>
    <source>
        <strain evidence="2">PR6</strain>
    </source>
</reference>
<feature type="transmembrane region" description="Helical" evidence="1">
    <location>
        <begin position="132"/>
        <end position="154"/>
    </location>
</feature>
<sequence>MSKTRTRILTFTFIFTILFLSSIINVTAYDKKLGVEWGDRVEVACERYIDGRLKTVYTENSPLEVAIDEDITNYNFVSELVGMKVGETKPSISWYVTQTNGSVSYFEYKNVKILKITLDATPDHIGPTAGNVLLIILKVILGIALAFSLFYLIYKLWKRFMIKTCVKCRKNKAIKKCSKCGNFLCDECTINGCPECKSRTFIRL</sequence>
<proteinExistence type="predicted"/>
<dbReference type="AlphaFoldDB" id="A0A9Y1BPD3"/>
<dbReference type="EMBL" id="CP084167">
    <property type="protein sequence ID" value="UJG42516.1"/>
    <property type="molecule type" value="Genomic_DNA"/>
</dbReference>
<evidence type="ECO:0000313" key="2">
    <source>
        <dbReference type="EMBL" id="UJG42516.1"/>
    </source>
</evidence>
<dbReference type="CDD" id="cd19757">
    <property type="entry name" value="Bbox1"/>
    <property type="match status" value="1"/>
</dbReference>
<organism evidence="2">
    <name type="scientific">Candidatus Heimdallarchaeum endolithica</name>
    <dbReference type="NCBI Taxonomy" id="2876572"/>
    <lineage>
        <taxon>Archaea</taxon>
        <taxon>Promethearchaeati</taxon>
        <taxon>Candidatus Heimdallarchaeota</taxon>
        <taxon>Candidatus Heimdallarchaeia (ex Rinke et al. 2021) (nom. nud.)</taxon>
        <taxon>Candidatus Heimdallarchaeales</taxon>
        <taxon>Candidatus Heimdallarchaeaceae</taxon>
        <taxon>Candidatus Heimdallarchaeum</taxon>
    </lineage>
</organism>
<accession>A0A9Y1BPD3</accession>
<keyword evidence="1" id="KW-0812">Transmembrane</keyword>
<dbReference type="Proteomes" id="UP001200513">
    <property type="component" value="Chromosome"/>
</dbReference>
<protein>
    <submittedName>
        <fullName evidence="2">Uncharacterized protein</fullName>
    </submittedName>
</protein>
<keyword evidence="1" id="KW-0472">Membrane</keyword>
<evidence type="ECO:0000256" key="1">
    <source>
        <dbReference type="SAM" id="Phobius"/>
    </source>
</evidence>
<keyword evidence="1" id="KW-1133">Transmembrane helix</keyword>
<gene>
    <name evidence="2" type="ORF">K9W46_08945</name>
</gene>